<dbReference type="AlphaFoldDB" id="A0A7K1V182"/>
<dbReference type="GO" id="GO:0004497">
    <property type="term" value="F:monooxygenase activity"/>
    <property type="evidence" value="ECO:0007669"/>
    <property type="project" value="UniProtKB-KW"/>
</dbReference>
<evidence type="ECO:0000256" key="4">
    <source>
        <dbReference type="ARBA" id="ARBA00023002"/>
    </source>
</evidence>
<evidence type="ECO:0000256" key="6">
    <source>
        <dbReference type="ARBA" id="ARBA00023033"/>
    </source>
</evidence>
<keyword evidence="2" id="KW-0349">Heme</keyword>
<dbReference type="PANTHER" id="PTHR46696">
    <property type="entry name" value="P450, PUTATIVE (EUROFUNG)-RELATED"/>
    <property type="match status" value="1"/>
</dbReference>
<protein>
    <submittedName>
        <fullName evidence="7">Cytochrome P450</fullName>
    </submittedName>
</protein>
<keyword evidence="8" id="KW-1185">Reference proteome</keyword>
<evidence type="ECO:0000313" key="7">
    <source>
        <dbReference type="EMBL" id="MVU80403.1"/>
    </source>
</evidence>
<dbReference type="GO" id="GO:0020037">
    <property type="term" value="F:heme binding"/>
    <property type="evidence" value="ECO:0007669"/>
    <property type="project" value="InterPro"/>
</dbReference>
<dbReference type="GO" id="GO:0005506">
    <property type="term" value="F:iron ion binding"/>
    <property type="evidence" value="ECO:0007669"/>
    <property type="project" value="InterPro"/>
</dbReference>
<proteinExistence type="inferred from homology"/>
<comment type="caution">
    <text evidence="7">The sequence shown here is derived from an EMBL/GenBank/DDBJ whole genome shotgun (WGS) entry which is preliminary data.</text>
</comment>
<keyword evidence="6" id="KW-0503">Monooxygenase</keyword>
<evidence type="ECO:0000313" key="8">
    <source>
        <dbReference type="Proteomes" id="UP000466794"/>
    </source>
</evidence>
<keyword evidence="5" id="KW-0408">Iron</keyword>
<evidence type="ECO:0000256" key="5">
    <source>
        <dbReference type="ARBA" id="ARBA00023004"/>
    </source>
</evidence>
<dbReference type="GO" id="GO:0016705">
    <property type="term" value="F:oxidoreductase activity, acting on paired donors, with incorporation or reduction of molecular oxygen"/>
    <property type="evidence" value="ECO:0007669"/>
    <property type="project" value="InterPro"/>
</dbReference>
<keyword evidence="3" id="KW-0479">Metal-binding</keyword>
<evidence type="ECO:0000256" key="2">
    <source>
        <dbReference type="ARBA" id="ARBA00022617"/>
    </source>
</evidence>
<dbReference type="Proteomes" id="UP000466794">
    <property type="component" value="Unassembled WGS sequence"/>
</dbReference>
<dbReference type="InterPro" id="IPR017972">
    <property type="entry name" value="Cyt_P450_CS"/>
</dbReference>
<name>A0A7K1V182_9NOCA</name>
<evidence type="ECO:0000256" key="1">
    <source>
        <dbReference type="ARBA" id="ARBA00010617"/>
    </source>
</evidence>
<dbReference type="PRINTS" id="PR00359">
    <property type="entry name" value="BP450"/>
</dbReference>
<dbReference type="InterPro" id="IPR036396">
    <property type="entry name" value="Cyt_P450_sf"/>
</dbReference>
<gene>
    <name evidence="7" type="ORF">GPX89_24530</name>
</gene>
<dbReference type="InterPro" id="IPR002397">
    <property type="entry name" value="Cyt_P450_B"/>
</dbReference>
<evidence type="ECO:0000256" key="3">
    <source>
        <dbReference type="ARBA" id="ARBA00022723"/>
    </source>
</evidence>
<dbReference type="EMBL" id="WRPP01000005">
    <property type="protein sequence ID" value="MVU80403.1"/>
    <property type="molecule type" value="Genomic_DNA"/>
</dbReference>
<dbReference type="PANTHER" id="PTHR46696:SF1">
    <property type="entry name" value="CYTOCHROME P450 YJIB-RELATED"/>
    <property type="match status" value="1"/>
</dbReference>
<dbReference type="Gene3D" id="1.10.630.10">
    <property type="entry name" value="Cytochrome P450"/>
    <property type="match status" value="1"/>
</dbReference>
<keyword evidence="4" id="KW-0560">Oxidoreductase</keyword>
<accession>A0A7K1V182</accession>
<sequence>MREKFGPLAPVELSPGIAATLVIGYRAAVTINNDSSRFPADPREWERDIPTDCPILPMLQYRPNALRSAGQEHARYRKASVDSIDAINLYTIDGVIEEIVVPQVNTFCADGEADLISQYAFPVTFAYLNYMVGCPADIGQRVAQGMAMMFEGNSAEEGNALFVAALGELVSLKRDQPGADVTTRLLAHAAELSDEELVHQLVTIYGAGIEPLTNLIANTLLLMLTDERFSGVAALTTRDALNELLFTDPPLANFGITYPTRPMMVERVWLPANQPVVTSMAACNNDPDIVGPYTGNNAHLAWGTGPHTCPAQDVAYSVAQNAIDQLFDRLPELRLACPADQLVWRPGPFHRSLASLPVAFPPARPF</sequence>
<organism evidence="7 8">
    <name type="scientific">Nocardia terrae</name>
    <dbReference type="NCBI Taxonomy" id="2675851"/>
    <lineage>
        <taxon>Bacteria</taxon>
        <taxon>Bacillati</taxon>
        <taxon>Actinomycetota</taxon>
        <taxon>Actinomycetes</taxon>
        <taxon>Mycobacteriales</taxon>
        <taxon>Nocardiaceae</taxon>
        <taxon>Nocardia</taxon>
    </lineage>
</organism>
<dbReference type="SUPFAM" id="SSF48264">
    <property type="entry name" value="Cytochrome P450"/>
    <property type="match status" value="1"/>
</dbReference>
<dbReference type="PROSITE" id="PS00086">
    <property type="entry name" value="CYTOCHROME_P450"/>
    <property type="match status" value="1"/>
</dbReference>
<reference evidence="7 8" key="1">
    <citation type="submission" date="2019-12" db="EMBL/GenBank/DDBJ databases">
        <title>Nocardia sp. nov. ET3-3 isolated from soil.</title>
        <authorList>
            <person name="Kanchanasin P."/>
            <person name="Tanasupawat S."/>
            <person name="Yuki M."/>
            <person name="Kudo T."/>
        </authorList>
    </citation>
    <scope>NUCLEOTIDE SEQUENCE [LARGE SCALE GENOMIC DNA]</scope>
    <source>
        <strain evidence="7 8">ET3-3</strain>
    </source>
</reference>
<comment type="similarity">
    <text evidence="1">Belongs to the cytochrome P450 family.</text>
</comment>